<dbReference type="GO" id="GO:0032259">
    <property type="term" value="P:methylation"/>
    <property type="evidence" value="ECO:0007669"/>
    <property type="project" value="UniProtKB-KW"/>
</dbReference>
<evidence type="ECO:0000313" key="2">
    <source>
        <dbReference type="EMBL" id="KZA98934.1"/>
    </source>
</evidence>
<dbReference type="InterPro" id="IPR029063">
    <property type="entry name" value="SAM-dependent_MTases_sf"/>
</dbReference>
<dbReference type="RefSeq" id="WP_062943498.1">
    <property type="nucleotide sequence ID" value="NZ_CP171844.1"/>
</dbReference>
<dbReference type="InterPro" id="IPR002877">
    <property type="entry name" value="RNA_MeTrfase_FtsJ_dom"/>
</dbReference>
<proteinExistence type="predicted"/>
<evidence type="ECO:0000259" key="1">
    <source>
        <dbReference type="Pfam" id="PF01728"/>
    </source>
</evidence>
<feature type="domain" description="Ribosomal RNA methyltransferase FtsJ" evidence="1">
    <location>
        <begin position="280"/>
        <end position="316"/>
    </location>
</feature>
<accession>A0A154IEB2</accession>
<reference evidence="2" key="1">
    <citation type="submission" date="2016-03" db="EMBL/GenBank/DDBJ databases">
        <title>Microsymbionts genomes from the relict species Vavilovia formosa.</title>
        <authorList>
            <person name="Chirak E."/>
            <person name="Kimeklis A."/>
            <person name="Kopat V."/>
            <person name="Andronov E."/>
        </authorList>
    </citation>
    <scope>NUCLEOTIDE SEQUENCE [LARGE SCALE GENOMIC DNA]</scope>
    <source>
        <strain evidence="2">Vaf12</strain>
    </source>
</reference>
<dbReference type="EMBL" id="LVYU01000110">
    <property type="protein sequence ID" value="KZA98934.1"/>
    <property type="molecule type" value="Genomic_DNA"/>
</dbReference>
<protein>
    <submittedName>
        <fullName evidence="2">SAM-dependent methyltransferase</fullName>
    </submittedName>
</protein>
<comment type="caution">
    <text evidence="2">The sequence shown here is derived from an EMBL/GenBank/DDBJ whole genome shotgun (WGS) entry which is preliminary data.</text>
</comment>
<dbReference type="Gene3D" id="3.40.50.150">
    <property type="entry name" value="Vaccinia Virus protein VP39"/>
    <property type="match status" value="1"/>
</dbReference>
<dbReference type="CDD" id="cd02440">
    <property type="entry name" value="AdoMet_MTases"/>
    <property type="match status" value="1"/>
</dbReference>
<organism evidence="2">
    <name type="scientific">Rhizobium leguminosarum</name>
    <dbReference type="NCBI Taxonomy" id="384"/>
    <lineage>
        <taxon>Bacteria</taxon>
        <taxon>Pseudomonadati</taxon>
        <taxon>Pseudomonadota</taxon>
        <taxon>Alphaproteobacteria</taxon>
        <taxon>Hyphomicrobiales</taxon>
        <taxon>Rhizobiaceae</taxon>
        <taxon>Rhizobium/Agrobacterium group</taxon>
        <taxon>Rhizobium</taxon>
    </lineage>
</organism>
<keyword evidence="2" id="KW-0489">Methyltransferase</keyword>
<dbReference type="Pfam" id="PF01728">
    <property type="entry name" value="FtsJ"/>
    <property type="match status" value="1"/>
</dbReference>
<keyword evidence="2" id="KW-0808">Transferase</keyword>
<gene>
    <name evidence="2" type="ORF">A4A59_25630</name>
</gene>
<dbReference type="GO" id="GO:0008168">
    <property type="term" value="F:methyltransferase activity"/>
    <property type="evidence" value="ECO:0007669"/>
    <property type="project" value="UniProtKB-KW"/>
</dbReference>
<name>A0A154IEB2_RHILE</name>
<dbReference type="AlphaFoldDB" id="A0A154IEB2"/>
<sequence>MMLSRVSGSFRDPSGHVYEGTEHIYRTVESSAAADYEAARNAGIFESPMIVSTTESTAPSPSETASYLLEHPRIPLISYPYEWSFSMLKDAALLHLDFHLHLLGRGFTLSDATAYNVQFLGPTPVFIDHLSVRRYRDGEFWEGHRQFCEQFLVPLLLRSFFGISHNAWYRGALEGISIADFVKMLRFRQKVSWRVLAHLVLQDKFQRSASAGQAEKAQHRQLPRNAYTATLQQLRNWIAGLSPRDTDHTTWANYATANTYSNTEATLKKQFIGDFIKRSGAATVIDLGCNTGDYSEVALHNGAQRVFGFDFDQQALDSAYHRAKNKSLNLLPLFLDARNQSPSQGWLQKERTGFASRAKADAALALAFEHHLAIAHNIPLEQVVDWLISVAPTGVVEFVPKDDPTVRTMLALRRDIFPDYNYDHFISLIGRRARVLENLVVSSTGRTLISYSRNG</sequence>
<dbReference type="SUPFAM" id="SSF53335">
    <property type="entry name" value="S-adenosyl-L-methionine-dependent methyltransferases"/>
    <property type="match status" value="1"/>
</dbReference>